<organism evidence="3 4">
    <name type="scientific">Magnetospirillum aberrantis SpK</name>
    <dbReference type="NCBI Taxonomy" id="908842"/>
    <lineage>
        <taxon>Bacteria</taxon>
        <taxon>Pseudomonadati</taxon>
        <taxon>Pseudomonadota</taxon>
        <taxon>Alphaproteobacteria</taxon>
        <taxon>Rhodospirillales</taxon>
        <taxon>Rhodospirillaceae</taxon>
        <taxon>Magnetospirillum</taxon>
    </lineage>
</organism>
<feature type="domain" description="Calcineurin-like phosphoesterase" evidence="1">
    <location>
        <begin position="5"/>
        <end position="245"/>
    </location>
</feature>
<evidence type="ECO:0000259" key="1">
    <source>
        <dbReference type="Pfam" id="PF00149"/>
    </source>
</evidence>
<sequence length="451" mass="51203">MSAAFVHLSDIHFGQERDDTVHIHDDVKQQLIADAAEVVGNLPGRVAQGILVTGDIAYSGKRAQYDDAGRWLDELARSIGCPIHMVQMVPGNHDVDRDKLSVGGSQLLDYIRAGGAAEYERVVNNPADRASLLARFEDYGRFSCGYDCALDDEARFATNRRIELAPGRWIRFIRMNSALLCHGKERDDAPELMIGARQFTIPRNTGEENVLLVHHPLNWYRDADEVRQYVRNRARVFISGHEHDPKVTIDPVDDRCDVMMVAAGAAVPFKSNEAYTYTYNIIEFDWDEEADALAVTMHPRAWNPKQTRFEADTKRLGGSQPRFVLGSPNFRKCTQRNENGLAAGERAPVRDEESDQQVVEFVAKEIAEETPPMPPPIEGYELTLLRFFRDLLENERLRILVELNAIPADSDERMTQGVERKLFDWLAREGRLLELDRMIDKLIEERDGGQN</sequence>
<keyword evidence="4" id="KW-1185">Reference proteome</keyword>
<dbReference type="RefSeq" id="WP_163677064.1">
    <property type="nucleotide sequence ID" value="NZ_JAAIYP010000034.1"/>
</dbReference>
<dbReference type="InterPro" id="IPR004843">
    <property type="entry name" value="Calcineurin-like_PHP"/>
</dbReference>
<feature type="domain" description="GTPase-associated adaptor" evidence="2">
    <location>
        <begin position="380"/>
        <end position="441"/>
    </location>
</feature>
<dbReference type="SUPFAM" id="SSF56300">
    <property type="entry name" value="Metallo-dependent phosphatases"/>
    <property type="match status" value="1"/>
</dbReference>
<dbReference type="AlphaFoldDB" id="A0A7C9QT75"/>
<protein>
    <submittedName>
        <fullName evidence="3">Metallophosphoesterase</fullName>
    </submittedName>
</protein>
<dbReference type="Gene3D" id="3.60.21.10">
    <property type="match status" value="1"/>
</dbReference>
<dbReference type="PANTHER" id="PTHR31302">
    <property type="entry name" value="TRANSMEMBRANE PROTEIN WITH METALLOPHOSPHOESTERASE DOMAIN-RELATED"/>
    <property type="match status" value="1"/>
</dbReference>
<dbReference type="GO" id="GO:0016787">
    <property type="term" value="F:hydrolase activity"/>
    <property type="evidence" value="ECO:0007669"/>
    <property type="project" value="InterPro"/>
</dbReference>
<evidence type="ECO:0000313" key="3">
    <source>
        <dbReference type="EMBL" id="NFV79882.1"/>
    </source>
</evidence>
<dbReference type="InterPro" id="IPR051158">
    <property type="entry name" value="Metallophosphoesterase_sf"/>
</dbReference>
<accession>A0A7C9QT75</accession>
<dbReference type="InterPro" id="IPR029052">
    <property type="entry name" value="Metallo-depent_PP-like"/>
</dbReference>
<gene>
    <name evidence="3" type="ORF">G4223_07140</name>
</gene>
<comment type="caution">
    <text evidence="3">The sequence shown here is derived from an EMBL/GenBank/DDBJ whole genome shotgun (WGS) entry which is preliminary data.</text>
</comment>
<name>A0A7C9QT75_9PROT</name>
<dbReference type="Pfam" id="PF00149">
    <property type="entry name" value="Metallophos"/>
    <property type="match status" value="1"/>
</dbReference>
<dbReference type="InterPro" id="IPR045533">
    <property type="entry name" value="GAAD"/>
</dbReference>
<evidence type="ECO:0000259" key="2">
    <source>
        <dbReference type="Pfam" id="PF19976"/>
    </source>
</evidence>
<dbReference type="EMBL" id="JAAIYP010000034">
    <property type="protein sequence ID" value="NFV79882.1"/>
    <property type="molecule type" value="Genomic_DNA"/>
</dbReference>
<proteinExistence type="predicted"/>
<dbReference type="Proteomes" id="UP000480684">
    <property type="component" value="Unassembled WGS sequence"/>
</dbReference>
<reference evidence="3 4" key="1">
    <citation type="submission" date="2020-02" db="EMBL/GenBank/DDBJ databases">
        <authorList>
            <person name="Dziuba M."/>
            <person name="Kuznetsov B."/>
            <person name="Mardanov A."/>
            <person name="Ravin N."/>
            <person name="Grouzdev D."/>
        </authorList>
    </citation>
    <scope>NUCLEOTIDE SEQUENCE [LARGE SCALE GENOMIC DNA]</scope>
    <source>
        <strain evidence="3 4">SpK</strain>
    </source>
</reference>
<dbReference type="PANTHER" id="PTHR31302:SF0">
    <property type="entry name" value="TRANSMEMBRANE PROTEIN WITH METALLOPHOSPHOESTERASE DOMAIN"/>
    <property type="match status" value="1"/>
</dbReference>
<dbReference type="Pfam" id="PF19976">
    <property type="entry name" value="GAAD"/>
    <property type="match status" value="1"/>
</dbReference>
<evidence type="ECO:0000313" key="4">
    <source>
        <dbReference type="Proteomes" id="UP000480684"/>
    </source>
</evidence>